<evidence type="ECO:0008006" key="3">
    <source>
        <dbReference type="Google" id="ProtNLM"/>
    </source>
</evidence>
<keyword evidence="2" id="KW-1185">Reference proteome</keyword>
<dbReference type="EMBL" id="SJPH01000010">
    <property type="protein sequence ID" value="TWT40746.1"/>
    <property type="molecule type" value="Genomic_DNA"/>
</dbReference>
<accession>A0A5C5VQ48</accession>
<gene>
    <name evidence="1" type="ORF">Pla111_31640</name>
</gene>
<organism evidence="1 2">
    <name type="scientific">Botrimarina hoheduenensis</name>
    <dbReference type="NCBI Taxonomy" id="2528000"/>
    <lineage>
        <taxon>Bacteria</taxon>
        <taxon>Pseudomonadati</taxon>
        <taxon>Planctomycetota</taxon>
        <taxon>Planctomycetia</taxon>
        <taxon>Pirellulales</taxon>
        <taxon>Lacipirellulaceae</taxon>
        <taxon>Botrimarina</taxon>
    </lineage>
</organism>
<proteinExistence type="predicted"/>
<evidence type="ECO:0000313" key="2">
    <source>
        <dbReference type="Proteomes" id="UP000318995"/>
    </source>
</evidence>
<reference evidence="1 2" key="1">
    <citation type="submission" date="2019-02" db="EMBL/GenBank/DDBJ databases">
        <title>Deep-cultivation of Planctomycetes and their phenomic and genomic characterization uncovers novel biology.</title>
        <authorList>
            <person name="Wiegand S."/>
            <person name="Jogler M."/>
            <person name="Boedeker C."/>
            <person name="Pinto D."/>
            <person name="Vollmers J."/>
            <person name="Rivas-Marin E."/>
            <person name="Kohn T."/>
            <person name="Peeters S.H."/>
            <person name="Heuer A."/>
            <person name="Rast P."/>
            <person name="Oberbeckmann S."/>
            <person name="Bunk B."/>
            <person name="Jeske O."/>
            <person name="Meyerdierks A."/>
            <person name="Storesund J.E."/>
            <person name="Kallscheuer N."/>
            <person name="Luecker S."/>
            <person name="Lage O.M."/>
            <person name="Pohl T."/>
            <person name="Merkel B.J."/>
            <person name="Hornburger P."/>
            <person name="Mueller R.-W."/>
            <person name="Bruemmer F."/>
            <person name="Labrenz M."/>
            <person name="Spormann A.M."/>
            <person name="Op Den Camp H."/>
            <person name="Overmann J."/>
            <person name="Amann R."/>
            <person name="Jetten M.S.M."/>
            <person name="Mascher T."/>
            <person name="Medema M.H."/>
            <person name="Devos D.P."/>
            <person name="Kaster A.-K."/>
            <person name="Ovreas L."/>
            <person name="Rohde M."/>
            <person name="Galperin M.Y."/>
            <person name="Jogler C."/>
        </authorList>
    </citation>
    <scope>NUCLEOTIDE SEQUENCE [LARGE SCALE GENOMIC DNA]</scope>
    <source>
        <strain evidence="1 2">Pla111</strain>
    </source>
</reference>
<protein>
    <recommendedName>
        <fullName evidence="3">Mu-protocadherin-putative cell-suface protein</fullName>
    </recommendedName>
</protein>
<dbReference type="AlphaFoldDB" id="A0A5C5VQ48"/>
<dbReference type="Proteomes" id="UP000318995">
    <property type="component" value="Unassembled WGS sequence"/>
</dbReference>
<comment type="caution">
    <text evidence="1">The sequence shown here is derived from an EMBL/GenBank/DDBJ whole genome shotgun (WGS) entry which is preliminary data.</text>
</comment>
<name>A0A5C5VQ48_9BACT</name>
<sequence length="285" mass="32391">MINRRPGWANIDNSTNLNLHNRWNNAFARPGWANPGVARRGYWNGWADGVRHGWGHHHHAGRWFNNSWWLGHPHALCGWHYHYWNHSHGWNYWWTVPTWSAVTNWFTWSQPQTVWSQPVYYDYGVGGNVVYEGDSVLVGGTQVASREEFAMSAMDLATVEPPATEEEAAEAEWMPLGTFAVSTDERDTDPNLTLQLAVNRDGIVAGTLYNVQTDDATSVQGAVDQQTQRVAIRFGENDELVAETGLYNLTQEEAPVLVHFGPEKTENYLLVRLDEPSEEANETQE</sequence>
<evidence type="ECO:0000313" key="1">
    <source>
        <dbReference type="EMBL" id="TWT40746.1"/>
    </source>
</evidence>